<dbReference type="EMBL" id="LSRP01000096">
    <property type="protein sequence ID" value="OJF94990.1"/>
    <property type="molecule type" value="Genomic_DNA"/>
</dbReference>
<evidence type="ECO:0000313" key="5">
    <source>
        <dbReference type="Proteomes" id="UP000182661"/>
    </source>
</evidence>
<dbReference type="GO" id="GO:0016747">
    <property type="term" value="F:acyltransferase activity, transferring groups other than amino-acyl groups"/>
    <property type="evidence" value="ECO:0007669"/>
    <property type="project" value="InterPro"/>
</dbReference>
<evidence type="ECO:0000259" key="3">
    <source>
        <dbReference type="PROSITE" id="PS51186"/>
    </source>
</evidence>
<evidence type="ECO:0000313" key="4">
    <source>
        <dbReference type="EMBL" id="OJF94990.1"/>
    </source>
</evidence>
<reference evidence="4 5" key="1">
    <citation type="submission" date="2016-02" db="EMBL/GenBank/DDBJ databases">
        <title>Genome sequencing of a beta-galactosidase producing bacteria Rhizobium sp. 59.</title>
        <authorList>
            <person name="Wang D."/>
            <person name="Kot W."/>
            <person name="Qin Y."/>
            <person name="Hansen L."/>
            <person name="Naqvi K."/>
            <person name="Rensing C."/>
        </authorList>
    </citation>
    <scope>NUCLEOTIDE SEQUENCE [LARGE SCALE GENOMIC DNA]</scope>
    <source>
        <strain evidence="4 5">59</strain>
    </source>
</reference>
<dbReference type="Gene3D" id="3.40.630.30">
    <property type="match status" value="1"/>
</dbReference>
<keyword evidence="2" id="KW-0012">Acyltransferase</keyword>
<accession>A0A657LRD8</accession>
<dbReference type="PANTHER" id="PTHR43877">
    <property type="entry name" value="AMINOALKYLPHOSPHONATE N-ACETYLTRANSFERASE-RELATED-RELATED"/>
    <property type="match status" value="1"/>
</dbReference>
<dbReference type="Pfam" id="PF00583">
    <property type="entry name" value="Acetyltransf_1"/>
    <property type="match status" value="1"/>
</dbReference>
<name>A0A657LRD8_9HYPH</name>
<dbReference type="SUPFAM" id="SSF55729">
    <property type="entry name" value="Acyl-CoA N-acyltransferases (Nat)"/>
    <property type="match status" value="1"/>
</dbReference>
<dbReference type="PROSITE" id="PS51186">
    <property type="entry name" value="GNAT"/>
    <property type="match status" value="1"/>
</dbReference>
<proteinExistence type="predicted"/>
<dbReference type="AlphaFoldDB" id="A0A657LRD8"/>
<keyword evidence="5" id="KW-1185">Reference proteome</keyword>
<dbReference type="CDD" id="cd04301">
    <property type="entry name" value="NAT_SF"/>
    <property type="match status" value="1"/>
</dbReference>
<gene>
    <name evidence="4" type="ORF">AX760_03935</name>
</gene>
<dbReference type="Proteomes" id="UP000182661">
    <property type="component" value="Unassembled WGS sequence"/>
</dbReference>
<feature type="domain" description="N-acetyltransferase" evidence="3">
    <location>
        <begin position="1"/>
        <end position="155"/>
    </location>
</feature>
<organism evidence="4 5">
    <name type="scientific">Pararhizobium antarcticum</name>
    <dbReference type="NCBI Taxonomy" id="1798805"/>
    <lineage>
        <taxon>Bacteria</taxon>
        <taxon>Pseudomonadati</taxon>
        <taxon>Pseudomonadota</taxon>
        <taxon>Alphaproteobacteria</taxon>
        <taxon>Hyphomicrobiales</taxon>
        <taxon>Rhizobiaceae</taxon>
        <taxon>Rhizobium/Agrobacterium group</taxon>
        <taxon>Pararhizobium</taxon>
    </lineage>
</organism>
<keyword evidence="1 4" id="KW-0808">Transferase</keyword>
<dbReference type="PANTHER" id="PTHR43877:SF2">
    <property type="entry name" value="AMINOALKYLPHOSPHONATE N-ACETYLTRANSFERASE-RELATED"/>
    <property type="match status" value="1"/>
</dbReference>
<dbReference type="InterPro" id="IPR016181">
    <property type="entry name" value="Acyl_CoA_acyltransferase"/>
</dbReference>
<dbReference type="RefSeq" id="WP_071833892.1">
    <property type="nucleotide sequence ID" value="NZ_LSRP01000096.1"/>
</dbReference>
<evidence type="ECO:0000256" key="1">
    <source>
        <dbReference type="ARBA" id="ARBA00022679"/>
    </source>
</evidence>
<comment type="caution">
    <text evidence="4">The sequence shown here is derived from an EMBL/GenBank/DDBJ whole genome shotgun (WGS) entry which is preliminary data.</text>
</comment>
<dbReference type="InterPro" id="IPR000182">
    <property type="entry name" value="GNAT_dom"/>
</dbReference>
<dbReference type="OrthoDB" id="9789603at2"/>
<sequence>MKLVRLDEDFADWQGLLSLVVDAFAFMNGRIDPPSSALALTIPLLRAKAMTEIAYTIIDEGRLLACVFCKPEPDCVYIGKLAVAPSCQGEGLGRSLLNAAMTCARERGLSRLRLQTRIELSENHAVFSAWGFAKIGEYSHPGYDRITFIEMSKAL</sequence>
<protein>
    <submittedName>
        <fullName evidence="4">Acetyltransferase</fullName>
    </submittedName>
</protein>
<evidence type="ECO:0000256" key="2">
    <source>
        <dbReference type="ARBA" id="ARBA00023315"/>
    </source>
</evidence>
<dbReference type="InterPro" id="IPR050832">
    <property type="entry name" value="Bact_Acetyltransf"/>
</dbReference>